<evidence type="ECO:0000256" key="5">
    <source>
        <dbReference type="ARBA" id="ARBA00023002"/>
    </source>
</evidence>
<evidence type="ECO:0000256" key="4">
    <source>
        <dbReference type="ARBA" id="ARBA00022827"/>
    </source>
</evidence>
<accession>A0A2W2G821</accession>
<evidence type="ECO:0000313" key="8">
    <source>
        <dbReference type="Proteomes" id="UP000248544"/>
    </source>
</evidence>
<feature type="domain" description="FAD-binding PCMH-type" evidence="6">
    <location>
        <begin position="98"/>
        <end position="269"/>
    </location>
</feature>
<dbReference type="PANTHER" id="PTHR42973">
    <property type="entry name" value="BINDING OXIDOREDUCTASE, PUTATIVE (AFU_ORTHOLOGUE AFUA_1G17690)-RELATED"/>
    <property type="match status" value="1"/>
</dbReference>
<evidence type="ECO:0000259" key="6">
    <source>
        <dbReference type="PROSITE" id="PS51387"/>
    </source>
</evidence>
<dbReference type="PROSITE" id="PS51387">
    <property type="entry name" value="FAD_PCMH"/>
    <property type="match status" value="1"/>
</dbReference>
<evidence type="ECO:0000256" key="2">
    <source>
        <dbReference type="ARBA" id="ARBA00005466"/>
    </source>
</evidence>
<dbReference type="SUPFAM" id="SSF56176">
    <property type="entry name" value="FAD-binding/transporter-associated domain-like"/>
    <property type="match status" value="1"/>
</dbReference>
<evidence type="ECO:0000256" key="1">
    <source>
        <dbReference type="ARBA" id="ARBA00001974"/>
    </source>
</evidence>
<sequence>MIKRLGWRGCPMGEWTDERAPDRRAMLRLAAQATVAGLGAGLLPGAAQAAESIPEAPQSPDERAWRELRGLLGEGGRLRRPGESGYLETALPKNRRYANVRPAGIVSCRSTQGVSVAVRWARKHSVSLVPRSGGHNYAGHSTTYGLLVDLSPMNSVRPRRTAGRPRLIVGGGATNSHVYQNQRYDLYFPGGRCPGVGVAGLTLGGGLGFNDRKWGMTCDLLTETELVLPDGTVVRASERENSDLLWACQGGGGGNFGINTEFTFGAVDVSRLVSTVFDLTFDAEHGVALLRSLREIIERDRRHDFDCRLQFSGANGRTGPQVNVLGHYLGRRAPLERLLAEVLALNPTRRFIDERGFWRSQEYLLAPAETTALVSKSLAPSGWPDDDAAEAIVDWTRRWRSRGPGNTGYVTLFAMGGATAEVAPRDTAFPHRNAKYIFDIGARWAQNASDYVIDQSLAAVTEMYDDLRRRAHTSAAYVNFPDPALRRWWDAYYGPNYHRLTKIKQQYDPTRFFRHAQSVGSALTVM</sequence>
<dbReference type="InterPro" id="IPR016166">
    <property type="entry name" value="FAD-bd_PCMH"/>
</dbReference>
<keyword evidence="4" id="KW-0274">FAD</keyword>
<dbReference type="EMBL" id="POUA01000130">
    <property type="protein sequence ID" value="PZG44002.1"/>
    <property type="molecule type" value="Genomic_DNA"/>
</dbReference>
<dbReference type="InterPro" id="IPR036318">
    <property type="entry name" value="FAD-bd_PCMH-like_sf"/>
</dbReference>
<keyword evidence="5" id="KW-0560">Oxidoreductase</keyword>
<dbReference type="GO" id="GO:0071949">
    <property type="term" value="F:FAD binding"/>
    <property type="evidence" value="ECO:0007669"/>
    <property type="project" value="InterPro"/>
</dbReference>
<proteinExistence type="inferred from homology"/>
<dbReference type="InterPro" id="IPR006311">
    <property type="entry name" value="TAT_signal"/>
</dbReference>
<organism evidence="7 8">
    <name type="scientific">Spongiactinospora gelatinilytica</name>
    <dbReference type="NCBI Taxonomy" id="2666298"/>
    <lineage>
        <taxon>Bacteria</taxon>
        <taxon>Bacillati</taxon>
        <taxon>Actinomycetota</taxon>
        <taxon>Actinomycetes</taxon>
        <taxon>Streptosporangiales</taxon>
        <taxon>Streptosporangiaceae</taxon>
        <taxon>Spongiactinospora</taxon>
    </lineage>
</organism>
<dbReference type="PROSITE" id="PS51318">
    <property type="entry name" value="TAT"/>
    <property type="match status" value="1"/>
</dbReference>
<evidence type="ECO:0000256" key="3">
    <source>
        <dbReference type="ARBA" id="ARBA00022630"/>
    </source>
</evidence>
<keyword evidence="3" id="KW-0285">Flavoprotein</keyword>
<dbReference type="InterPro" id="IPR012951">
    <property type="entry name" value="BBE"/>
</dbReference>
<comment type="caution">
    <text evidence="7">The sequence shown here is derived from an EMBL/GenBank/DDBJ whole genome shotgun (WGS) entry which is preliminary data.</text>
</comment>
<dbReference type="Proteomes" id="UP000248544">
    <property type="component" value="Unassembled WGS sequence"/>
</dbReference>
<keyword evidence="8" id="KW-1185">Reference proteome</keyword>
<dbReference type="InterPro" id="IPR050416">
    <property type="entry name" value="FAD-linked_Oxidoreductase"/>
</dbReference>
<dbReference type="InterPro" id="IPR016169">
    <property type="entry name" value="FAD-bd_PCMH_sub2"/>
</dbReference>
<gene>
    <name evidence="7" type="ORF">C1I98_17730</name>
</gene>
<comment type="cofactor">
    <cofactor evidence="1">
        <name>FAD</name>
        <dbReference type="ChEBI" id="CHEBI:57692"/>
    </cofactor>
</comment>
<name>A0A2W2G821_9ACTN</name>
<reference evidence="7 8" key="1">
    <citation type="submission" date="2018-01" db="EMBL/GenBank/DDBJ databases">
        <title>Draft genome sequence of Sphaerisporangium sp. 7K107.</title>
        <authorList>
            <person name="Sahin N."/>
            <person name="Saygin H."/>
            <person name="Ay H."/>
        </authorList>
    </citation>
    <scope>NUCLEOTIDE SEQUENCE [LARGE SCALE GENOMIC DNA]</scope>
    <source>
        <strain evidence="7 8">7K107</strain>
    </source>
</reference>
<dbReference type="InterPro" id="IPR006094">
    <property type="entry name" value="Oxid_FAD_bind_N"/>
</dbReference>
<evidence type="ECO:0000313" key="7">
    <source>
        <dbReference type="EMBL" id="PZG44002.1"/>
    </source>
</evidence>
<protein>
    <recommendedName>
        <fullName evidence="6">FAD-binding PCMH-type domain-containing protein</fullName>
    </recommendedName>
</protein>
<dbReference type="Pfam" id="PF08031">
    <property type="entry name" value="BBE"/>
    <property type="match status" value="1"/>
</dbReference>
<dbReference type="Gene3D" id="3.40.462.20">
    <property type="match status" value="1"/>
</dbReference>
<dbReference type="Pfam" id="PF01565">
    <property type="entry name" value="FAD_binding_4"/>
    <property type="match status" value="1"/>
</dbReference>
<dbReference type="GO" id="GO:0016491">
    <property type="term" value="F:oxidoreductase activity"/>
    <property type="evidence" value="ECO:0007669"/>
    <property type="project" value="UniProtKB-KW"/>
</dbReference>
<dbReference type="PANTHER" id="PTHR42973:SF39">
    <property type="entry name" value="FAD-BINDING PCMH-TYPE DOMAIN-CONTAINING PROTEIN"/>
    <property type="match status" value="1"/>
</dbReference>
<dbReference type="AlphaFoldDB" id="A0A2W2G821"/>
<comment type="similarity">
    <text evidence="2">Belongs to the oxygen-dependent FAD-linked oxidoreductase family.</text>
</comment>
<dbReference type="Gene3D" id="3.30.465.10">
    <property type="match status" value="1"/>
</dbReference>